<dbReference type="InterPro" id="IPR028160">
    <property type="entry name" value="Slx9-like"/>
</dbReference>
<keyword evidence="7" id="KW-1185">Reference proteome</keyword>
<accession>A0AAI8YYG2</accession>
<keyword evidence="4" id="KW-0539">Nucleus</keyword>
<dbReference type="GO" id="GO:0000462">
    <property type="term" value="P:maturation of SSU-rRNA from tricistronic rRNA transcript (SSU-rRNA, 5.8S rRNA, LSU-rRNA)"/>
    <property type="evidence" value="ECO:0007669"/>
    <property type="project" value="InterPro"/>
</dbReference>
<feature type="compositionally biased region" description="Acidic residues" evidence="5">
    <location>
        <begin position="110"/>
        <end position="121"/>
    </location>
</feature>
<feature type="compositionally biased region" description="Basic residues" evidence="5">
    <location>
        <begin position="1"/>
        <end position="14"/>
    </location>
</feature>
<evidence type="ECO:0000256" key="3">
    <source>
        <dbReference type="ARBA" id="ARBA00021321"/>
    </source>
</evidence>
<sequence length="225" mass="24820">MAPIKKRTTARARASRAADPRGKYAPPSPTHDSAPADQVLPEASHSNTQEDDFGFGAGFKLSKQDKRTIKHNTLMHKVREAGISKKKPLKRRRPGKKLGVDIGGLGDALPDVEDEEEEEEWGGASEDGRDVMGGVRKTMRKKKKVVESEGKMKMKSMRNRPGAMKRKRAMEGREMERFGKNLAQLVGAQKVAETGDEGVENTTAGRWSALRAFIGSTMEKDKAFT</sequence>
<dbReference type="EMBL" id="CAVMBE010000023">
    <property type="protein sequence ID" value="CAK4005963.1"/>
    <property type="molecule type" value="Genomic_DNA"/>
</dbReference>
<dbReference type="GO" id="GO:0005730">
    <property type="term" value="C:nucleolus"/>
    <property type="evidence" value="ECO:0007669"/>
    <property type="project" value="UniProtKB-SubCell"/>
</dbReference>
<dbReference type="Pfam" id="PF15341">
    <property type="entry name" value="SLX9"/>
    <property type="match status" value="1"/>
</dbReference>
<evidence type="ECO:0000256" key="5">
    <source>
        <dbReference type="SAM" id="MobiDB-lite"/>
    </source>
</evidence>
<feature type="region of interest" description="Disordered" evidence="5">
    <location>
        <begin position="1"/>
        <end position="58"/>
    </location>
</feature>
<evidence type="ECO:0000313" key="6">
    <source>
        <dbReference type="EMBL" id="CAK4005963.1"/>
    </source>
</evidence>
<dbReference type="GO" id="GO:0030688">
    <property type="term" value="C:preribosome, small subunit precursor"/>
    <property type="evidence" value="ECO:0007669"/>
    <property type="project" value="InterPro"/>
</dbReference>
<feature type="compositionally biased region" description="Basic residues" evidence="5">
    <location>
        <begin position="84"/>
        <end position="96"/>
    </location>
</feature>
<evidence type="ECO:0000256" key="1">
    <source>
        <dbReference type="ARBA" id="ARBA00004604"/>
    </source>
</evidence>
<comment type="similarity">
    <text evidence="2">Belongs to the SLX9 family.</text>
</comment>
<organism evidence="6 7">
    <name type="scientific">Lecanosticta acicola</name>
    <dbReference type="NCBI Taxonomy" id="111012"/>
    <lineage>
        <taxon>Eukaryota</taxon>
        <taxon>Fungi</taxon>
        <taxon>Dikarya</taxon>
        <taxon>Ascomycota</taxon>
        <taxon>Pezizomycotina</taxon>
        <taxon>Dothideomycetes</taxon>
        <taxon>Dothideomycetidae</taxon>
        <taxon>Mycosphaerellales</taxon>
        <taxon>Mycosphaerellaceae</taxon>
        <taxon>Lecanosticta</taxon>
    </lineage>
</organism>
<evidence type="ECO:0000256" key="4">
    <source>
        <dbReference type="ARBA" id="ARBA00023242"/>
    </source>
</evidence>
<dbReference type="GO" id="GO:0030686">
    <property type="term" value="C:90S preribosome"/>
    <property type="evidence" value="ECO:0007669"/>
    <property type="project" value="InterPro"/>
</dbReference>
<feature type="compositionally biased region" description="Basic residues" evidence="5">
    <location>
        <begin position="153"/>
        <end position="168"/>
    </location>
</feature>
<comment type="subcellular location">
    <subcellularLocation>
        <location evidence="1">Nucleus</location>
        <location evidence="1">Nucleolus</location>
    </subcellularLocation>
</comment>
<dbReference type="Proteomes" id="UP001296104">
    <property type="component" value="Unassembled WGS sequence"/>
</dbReference>
<name>A0AAI8YYG2_9PEZI</name>
<dbReference type="AlphaFoldDB" id="A0AAI8YYG2"/>
<protein>
    <recommendedName>
        <fullName evidence="3">Ribosome biogenesis protein SLX9</fullName>
    </recommendedName>
</protein>
<evidence type="ECO:0000256" key="2">
    <source>
        <dbReference type="ARBA" id="ARBA00011022"/>
    </source>
</evidence>
<evidence type="ECO:0000313" key="7">
    <source>
        <dbReference type="Proteomes" id="UP001296104"/>
    </source>
</evidence>
<reference evidence="6" key="1">
    <citation type="submission" date="2023-11" db="EMBL/GenBank/DDBJ databases">
        <authorList>
            <person name="Alioto T."/>
            <person name="Alioto T."/>
            <person name="Gomez Garrido J."/>
        </authorList>
    </citation>
    <scope>NUCLEOTIDE SEQUENCE</scope>
</reference>
<proteinExistence type="inferred from homology"/>
<gene>
    <name evidence="6" type="ORF">LECACI_7A004302</name>
</gene>
<comment type="caution">
    <text evidence="6">The sequence shown here is derived from an EMBL/GenBank/DDBJ whole genome shotgun (WGS) entry which is preliminary data.</text>
</comment>
<feature type="region of interest" description="Disordered" evidence="5">
    <location>
        <begin position="77"/>
        <end position="171"/>
    </location>
</feature>